<proteinExistence type="predicted"/>
<dbReference type="Proteomes" id="UP000639772">
    <property type="component" value="Unassembled WGS sequence"/>
</dbReference>
<organism evidence="1 2">
    <name type="scientific">Vanilla planifolia</name>
    <name type="common">Vanilla</name>
    <dbReference type="NCBI Taxonomy" id="51239"/>
    <lineage>
        <taxon>Eukaryota</taxon>
        <taxon>Viridiplantae</taxon>
        <taxon>Streptophyta</taxon>
        <taxon>Embryophyta</taxon>
        <taxon>Tracheophyta</taxon>
        <taxon>Spermatophyta</taxon>
        <taxon>Magnoliopsida</taxon>
        <taxon>Liliopsida</taxon>
        <taxon>Asparagales</taxon>
        <taxon>Orchidaceae</taxon>
        <taxon>Vanilloideae</taxon>
        <taxon>Vanilleae</taxon>
        <taxon>Vanilla</taxon>
    </lineage>
</organism>
<evidence type="ECO:0000313" key="1">
    <source>
        <dbReference type="EMBL" id="KAG0454232.1"/>
    </source>
</evidence>
<evidence type="ECO:0000313" key="2">
    <source>
        <dbReference type="Proteomes" id="UP000639772"/>
    </source>
</evidence>
<name>A0A835PMH5_VANPL</name>
<sequence>MGLTIRAYQPLGNLGLLQINRSSRAPLRKFEPFSGILEARIGLKRSKGFEIAPLRQKEDQRQMAGGRAIFKFLGKNLNSDTYIEVLAVEVVQGTYDRQVASLFYNAKEMPNP</sequence>
<dbReference type="EMBL" id="JADCNM010000014">
    <property type="protein sequence ID" value="KAG0454232.1"/>
    <property type="molecule type" value="Genomic_DNA"/>
</dbReference>
<comment type="caution">
    <text evidence="1">The sequence shown here is derived from an EMBL/GenBank/DDBJ whole genome shotgun (WGS) entry which is preliminary data.</text>
</comment>
<accession>A0A835PMH5</accession>
<protein>
    <submittedName>
        <fullName evidence="1">Uncharacterized protein</fullName>
    </submittedName>
</protein>
<dbReference type="AlphaFoldDB" id="A0A835PMH5"/>
<reference evidence="1 2" key="1">
    <citation type="journal article" date="2020" name="Nat. Food">
        <title>A phased Vanilla planifolia genome enables genetic improvement of flavour and production.</title>
        <authorList>
            <person name="Hasing T."/>
            <person name="Tang H."/>
            <person name="Brym M."/>
            <person name="Khazi F."/>
            <person name="Huang T."/>
            <person name="Chambers A.H."/>
        </authorList>
    </citation>
    <scope>NUCLEOTIDE SEQUENCE [LARGE SCALE GENOMIC DNA]</scope>
    <source>
        <tissue evidence="1">Leaf</tissue>
    </source>
</reference>
<gene>
    <name evidence="1" type="ORF">HPP92_025536</name>
</gene>